<comment type="caution">
    <text evidence="1">The sequence shown here is derived from an EMBL/GenBank/DDBJ whole genome shotgun (WGS) entry which is preliminary data.</text>
</comment>
<reference evidence="2" key="1">
    <citation type="submission" date="2017-09" db="EMBL/GenBank/DDBJ databases">
        <title>Depth-based differentiation of microbial function through sediment-hosted aquifers and enrichment of novel symbionts in the deep terrestrial subsurface.</title>
        <authorList>
            <person name="Probst A.J."/>
            <person name="Ladd B."/>
            <person name="Jarett J.K."/>
            <person name="Geller-Mcgrath D.E."/>
            <person name="Sieber C.M.K."/>
            <person name="Emerson J.B."/>
            <person name="Anantharaman K."/>
            <person name="Thomas B.C."/>
            <person name="Malmstrom R."/>
            <person name="Stieglmeier M."/>
            <person name="Klingl A."/>
            <person name="Woyke T."/>
            <person name="Ryan C.M."/>
            <person name="Banfield J.F."/>
        </authorList>
    </citation>
    <scope>NUCLEOTIDE SEQUENCE [LARGE SCALE GENOMIC DNA]</scope>
</reference>
<evidence type="ECO:0000313" key="1">
    <source>
        <dbReference type="EMBL" id="PIV31915.1"/>
    </source>
</evidence>
<evidence type="ECO:0000313" key="2">
    <source>
        <dbReference type="Proteomes" id="UP000230595"/>
    </source>
</evidence>
<gene>
    <name evidence="1" type="ORF">COS33_00685</name>
</gene>
<dbReference type="InterPro" id="IPR036866">
    <property type="entry name" value="RibonucZ/Hydroxyglut_hydro"/>
</dbReference>
<dbReference type="SUPFAM" id="SSF56281">
    <property type="entry name" value="Metallo-hydrolase/oxidoreductase"/>
    <property type="match status" value="1"/>
</dbReference>
<dbReference type="Pfam" id="PF13483">
    <property type="entry name" value="Lactamase_B_3"/>
    <property type="match status" value="1"/>
</dbReference>
<name>A0A2M7CQI7_9BACT</name>
<protein>
    <recommendedName>
        <fullName evidence="3">Zn-dependent hydrolase</fullName>
    </recommendedName>
</protein>
<dbReference type="PANTHER" id="PTHR39189">
    <property type="entry name" value="UPF0173 METAL-DEPENDENT HYDROLASE YTKL"/>
    <property type="match status" value="1"/>
</dbReference>
<dbReference type="PANTHER" id="PTHR39189:SF1">
    <property type="entry name" value="UPF0173 METAL-DEPENDENT HYDROLASE YTKL"/>
    <property type="match status" value="1"/>
</dbReference>
<sequence>MVISFYGEGCFKIQSGEAVVLIDPPSPQSGLTAPRFKFDVLLKTLVSNEEVELGFLRDADGEGFKIIGPGEYDIKNIIISGYGLVNESTDKFIKTVYLVEIEGIKMCFLGHVSEALATDIAKYLEEIDVLFIPAGGKPFIEQKAAVKIIKQIAPKIVVPSFFKISGLKRPSADLKIFFEEGGYKAEAQEKLTIKKKDLAEIKKTKVICLKA</sequence>
<proteinExistence type="predicted"/>
<accession>A0A2M7CQI7</accession>
<evidence type="ECO:0008006" key="3">
    <source>
        <dbReference type="Google" id="ProtNLM"/>
    </source>
</evidence>
<dbReference type="Gene3D" id="3.60.15.10">
    <property type="entry name" value="Ribonuclease Z/Hydroxyacylglutathione hydrolase-like"/>
    <property type="match status" value="1"/>
</dbReference>
<dbReference type="Proteomes" id="UP000230595">
    <property type="component" value="Unassembled WGS sequence"/>
</dbReference>
<organism evidence="1 2">
    <name type="scientific">Candidatus Wolfebacteria bacterium CG02_land_8_20_14_3_00_37_12</name>
    <dbReference type="NCBI Taxonomy" id="1975066"/>
    <lineage>
        <taxon>Bacteria</taxon>
        <taxon>Candidatus Wolfeibacteriota</taxon>
    </lineage>
</organism>
<dbReference type="EMBL" id="PEUH01000012">
    <property type="protein sequence ID" value="PIV31915.1"/>
    <property type="molecule type" value="Genomic_DNA"/>
</dbReference>
<dbReference type="AlphaFoldDB" id="A0A2M7CQI7"/>